<sequence>MEDSSLCCGCWSKLQPPYIRCSACRIENGKSQQLCLQCFSRGYQDGDHRSNHPYEIIRHQFSILSKDWTANEEMLLLDAIRDRGLGNWSDVAKQVMTKNKQQCESHYMKSYVVKPLPSLPRFPEQPSDHQPQPVVYKLSEQPPRPVAGTPWYFDMAGYEAARSEFTTEPDNFAECDLRDIDFAAPADDVDASEAGRDTNDEDLQDEKLLMQEMQFAVINVYLSRLAERWRRHQTVRHCGLLHARRFSDEAELREQISQLQEYCTAGLTKLSSSAIYRTVKQRREEEANRRRMTTDAVTITHDQLVCKQWLEKQVREGQAMKNITLPNMKRRSAPPLHILGLPGYDKLSTEERELCANIRLVPASYQQFKNLLITEYKKLGYLKLAQARPLVKIDVNKTRKIYDFLVSKGFIQKDPVT</sequence>
<accession>A0ABM1E491</accession>
<dbReference type="Proteomes" id="UP000695022">
    <property type="component" value="Unplaced"/>
</dbReference>
<name>A0ABM1E491_PRICU</name>
<dbReference type="Pfam" id="PF25299">
    <property type="entry name" value="ZZ_ADA2"/>
    <property type="match status" value="1"/>
</dbReference>
<evidence type="ECO:0000256" key="1">
    <source>
        <dbReference type="ARBA" id="ARBA00004123"/>
    </source>
</evidence>
<gene>
    <name evidence="10" type="primary">LOC106808697</name>
</gene>
<proteinExistence type="predicted"/>
<evidence type="ECO:0000256" key="2">
    <source>
        <dbReference type="ARBA" id="ARBA00022723"/>
    </source>
</evidence>
<reference evidence="10" key="1">
    <citation type="submission" date="2025-08" db="UniProtKB">
        <authorList>
            <consortium name="RefSeq"/>
        </authorList>
    </citation>
    <scope>IDENTIFICATION</scope>
</reference>
<dbReference type="Pfam" id="PF00249">
    <property type="entry name" value="Myb_DNA-binding"/>
    <property type="match status" value="1"/>
</dbReference>
<evidence type="ECO:0000256" key="4">
    <source>
        <dbReference type="ARBA" id="ARBA00022833"/>
    </source>
</evidence>
<dbReference type="Gene3D" id="1.10.10.60">
    <property type="entry name" value="Homeodomain-like"/>
    <property type="match status" value="1"/>
</dbReference>
<dbReference type="Pfam" id="PF22941">
    <property type="entry name" value="TADA2A-like_3rd"/>
    <property type="match status" value="1"/>
</dbReference>
<dbReference type="Gene3D" id="1.10.10.10">
    <property type="entry name" value="Winged helix-like DNA-binding domain superfamily/Winged helix DNA-binding domain"/>
    <property type="match status" value="1"/>
</dbReference>
<dbReference type="InterPro" id="IPR036388">
    <property type="entry name" value="WH-like_DNA-bd_sf"/>
</dbReference>
<organism evidence="9 10">
    <name type="scientific">Priapulus caudatus</name>
    <name type="common">Priapulid worm</name>
    <dbReference type="NCBI Taxonomy" id="37621"/>
    <lineage>
        <taxon>Eukaryota</taxon>
        <taxon>Metazoa</taxon>
        <taxon>Ecdysozoa</taxon>
        <taxon>Scalidophora</taxon>
        <taxon>Priapulida</taxon>
        <taxon>Priapulimorpha</taxon>
        <taxon>Priapulimorphida</taxon>
        <taxon>Priapulidae</taxon>
        <taxon>Priapulus</taxon>
    </lineage>
</organism>
<evidence type="ECO:0000313" key="10">
    <source>
        <dbReference type="RefSeq" id="XP_014667012.1"/>
    </source>
</evidence>
<feature type="domain" description="SWIRM" evidence="7">
    <location>
        <begin position="327"/>
        <end position="417"/>
    </location>
</feature>
<dbReference type="CDD" id="cd00167">
    <property type="entry name" value="SANT"/>
    <property type="match status" value="1"/>
</dbReference>
<evidence type="ECO:0000259" key="7">
    <source>
        <dbReference type="PROSITE" id="PS50934"/>
    </source>
</evidence>
<feature type="domain" description="SANT" evidence="8">
    <location>
        <begin position="63"/>
        <end position="115"/>
    </location>
</feature>
<comment type="subcellular location">
    <subcellularLocation>
        <location evidence="1">Nucleus</location>
    </subcellularLocation>
</comment>
<dbReference type="PROSITE" id="PS51293">
    <property type="entry name" value="SANT"/>
    <property type="match status" value="1"/>
</dbReference>
<evidence type="ECO:0000256" key="5">
    <source>
        <dbReference type="ARBA" id="ARBA00023242"/>
    </source>
</evidence>
<dbReference type="InterPro" id="IPR000433">
    <property type="entry name" value="Znf_ZZ"/>
</dbReference>
<dbReference type="RefSeq" id="XP_014667012.1">
    <property type="nucleotide sequence ID" value="XM_014811526.1"/>
</dbReference>
<evidence type="ECO:0000256" key="3">
    <source>
        <dbReference type="ARBA" id="ARBA00022771"/>
    </source>
</evidence>
<dbReference type="InterPro" id="IPR009057">
    <property type="entry name" value="Homeodomain-like_sf"/>
</dbReference>
<dbReference type="SMART" id="SM00717">
    <property type="entry name" value="SANT"/>
    <property type="match status" value="1"/>
</dbReference>
<feature type="domain" description="Myb-like" evidence="6">
    <location>
        <begin position="68"/>
        <end position="111"/>
    </location>
</feature>
<keyword evidence="4" id="KW-0862">Zinc</keyword>
<dbReference type="InterPro" id="IPR017884">
    <property type="entry name" value="SANT_dom"/>
</dbReference>
<dbReference type="PROSITE" id="PS50090">
    <property type="entry name" value="MYB_LIKE"/>
    <property type="match status" value="1"/>
</dbReference>
<keyword evidence="2" id="KW-0479">Metal-binding</keyword>
<dbReference type="SUPFAM" id="SSF46689">
    <property type="entry name" value="Homeodomain-like"/>
    <property type="match status" value="2"/>
</dbReference>
<dbReference type="GeneID" id="106808697"/>
<evidence type="ECO:0000259" key="6">
    <source>
        <dbReference type="PROSITE" id="PS50090"/>
    </source>
</evidence>
<dbReference type="PANTHER" id="PTHR12374">
    <property type="entry name" value="TRANSCRIPTIONAL ADAPTOR 2 ADA2 -RELATED"/>
    <property type="match status" value="1"/>
</dbReference>
<evidence type="ECO:0000313" key="9">
    <source>
        <dbReference type="Proteomes" id="UP000695022"/>
    </source>
</evidence>
<dbReference type="PANTHER" id="PTHR12374:SF20">
    <property type="entry name" value="TRANSCRIPTIONAL ADAPTER 2-ALPHA"/>
    <property type="match status" value="1"/>
</dbReference>
<dbReference type="InterPro" id="IPR055141">
    <property type="entry name" value="TADA2A_B-like_dom"/>
</dbReference>
<dbReference type="InterPro" id="IPR007526">
    <property type="entry name" value="SWIRM"/>
</dbReference>
<keyword evidence="3" id="KW-0863">Zinc-finger</keyword>
<keyword evidence="5" id="KW-0539">Nucleus</keyword>
<dbReference type="InterPro" id="IPR001005">
    <property type="entry name" value="SANT/Myb"/>
</dbReference>
<evidence type="ECO:0000259" key="8">
    <source>
        <dbReference type="PROSITE" id="PS51293"/>
    </source>
</evidence>
<dbReference type="PROSITE" id="PS50934">
    <property type="entry name" value="SWIRM"/>
    <property type="match status" value="1"/>
</dbReference>
<keyword evidence="9" id="KW-1185">Reference proteome</keyword>
<protein>
    <submittedName>
        <fullName evidence="10">Transcriptional adapter 2-alpha-like isoform X2</fullName>
    </submittedName>
</protein>
<dbReference type="Pfam" id="PF04433">
    <property type="entry name" value="SWIRM"/>
    <property type="match status" value="1"/>
</dbReference>